<evidence type="ECO:0000256" key="7">
    <source>
        <dbReference type="ARBA" id="ARBA00022692"/>
    </source>
</evidence>
<dbReference type="InterPro" id="IPR022522">
    <property type="entry name" value="Flagellar_motor_stator_MotA"/>
</dbReference>
<feature type="domain" description="Motility protein A N-terminal" evidence="15">
    <location>
        <begin position="5"/>
        <end position="95"/>
    </location>
</feature>
<dbReference type="EMBL" id="BAAAEM010000002">
    <property type="protein sequence ID" value="GAA0466743.1"/>
    <property type="molecule type" value="Genomic_DNA"/>
</dbReference>
<evidence type="ECO:0000313" key="16">
    <source>
        <dbReference type="EMBL" id="GAA0466743.1"/>
    </source>
</evidence>
<dbReference type="Pfam" id="PF01618">
    <property type="entry name" value="MotA_ExbB"/>
    <property type="match status" value="1"/>
</dbReference>
<dbReference type="InterPro" id="IPR000540">
    <property type="entry name" value="Flag_MotA_CS"/>
</dbReference>
<evidence type="ECO:0000256" key="4">
    <source>
        <dbReference type="ARBA" id="ARBA00022475"/>
    </source>
</evidence>
<dbReference type="RefSeq" id="WP_229954026.1">
    <property type="nucleotide sequence ID" value="NZ_BAAAEM010000002.1"/>
</dbReference>
<keyword evidence="3" id="KW-0813">Transport</keyword>
<evidence type="ECO:0000259" key="14">
    <source>
        <dbReference type="Pfam" id="PF01618"/>
    </source>
</evidence>
<dbReference type="NCBIfam" id="TIGR03818">
    <property type="entry name" value="MotA1"/>
    <property type="match status" value="1"/>
</dbReference>
<dbReference type="InterPro" id="IPR002898">
    <property type="entry name" value="MotA_ExbB_proton_chnl"/>
</dbReference>
<name>A0ABN1A3T2_9SPHN</name>
<accession>A0ABN1A3T2</accession>
<proteinExistence type="inferred from homology"/>
<organism evidence="16 17">
    <name type="scientific">Parasphingorhabdus litoris</name>
    <dbReference type="NCBI Taxonomy" id="394733"/>
    <lineage>
        <taxon>Bacteria</taxon>
        <taxon>Pseudomonadati</taxon>
        <taxon>Pseudomonadota</taxon>
        <taxon>Alphaproteobacteria</taxon>
        <taxon>Sphingomonadales</taxon>
        <taxon>Sphingomonadaceae</taxon>
        <taxon>Parasphingorhabdus</taxon>
    </lineage>
</organism>
<feature type="transmembrane region" description="Helical" evidence="13">
    <location>
        <begin position="32"/>
        <end position="50"/>
    </location>
</feature>
<evidence type="ECO:0000256" key="11">
    <source>
        <dbReference type="ARBA" id="ARBA00023065"/>
    </source>
</evidence>
<keyword evidence="9" id="KW-0375">Hydrogen ion transport</keyword>
<keyword evidence="5" id="KW-0145">Chemotaxis</keyword>
<keyword evidence="6" id="KW-0997">Cell inner membrane</keyword>
<keyword evidence="16" id="KW-0282">Flagellum</keyword>
<keyword evidence="12 13" id="KW-0472">Membrane</keyword>
<dbReference type="PANTHER" id="PTHR30433:SF4">
    <property type="entry name" value="MOTILITY PROTEIN A"/>
    <property type="match status" value="1"/>
</dbReference>
<keyword evidence="8" id="KW-0283">Flagellar rotation</keyword>
<evidence type="ECO:0000259" key="15">
    <source>
        <dbReference type="Pfam" id="PF20560"/>
    </source>
</evidence>
<evidence type="ECO:0000256" key="10">
    <source>
        <dbReference type="ARBA" id="ARBA00022989"/>
    </source>
</evidence>
<evidence type="ECO:0000256" key="9">
    <source>
        <dbReference type="ARBA" id="ARBA00022781"/>
    </source>
</evidence>
<keyword evidence="7 13" id="KW-0812">Transmembrane</keyword>
<evidence type="ECO:0000256" key="12">
    <source>
        <dbReference type="ARBA" id="ARBA00023136"/>
    </source>
</evidence>
<feature type="domain" description="MotA/TolQ/ExbB proton channel" evidence="14">
    <location>
        <begin position="139"/>
        <end position="237"/>
    </location>
</feature>
<dbReference type="PANTHER" id="PTHR30433">
    <property type="entry name" value="CHEMOTAXIS PROTEIN MOTA"/>
    <property type="match status" value="1"/>
</dbReference>
<comment type="caution">
    <text evidence="16">The sequence shown here is derived from an EMBL/GenBank/DDBJ whole genome shotgun (WGS) entry which is preliminary data.</text>
</comment>
<feature type="transmembrane region" description="Helical" evidence="13">
    <location>
        <begin position="201"/>
        <end position="224"/>
    </location>
</feature>
<keyword evidence="16" id="KW-0966">Cell projection</keyword>
<sequence>MFAGIGIVVLLVMVFGVFLVSGGDLGVVVAALPVEMGIIGGAAVGALIIGNSGAQLKALMGGFGKVFKGPTYVKQDFMDCILLVSKLTKILKSEGPVALEPHIEDPKSSPIFSEYPKLLKDDTLIHLIADSLRLVVVSSGTLDPHAVEDVMDQAIKTHHHEAIAPADNLQGLADALPALGIVAAVLGIIKVMGSIDKPPTILGGMIGSALVGTFLGVLLAYGLVGPMANRARSVIESDASIYHVAKQLIIASLHGHPQPLIIEAARTSLQHDNQPSFSDVFDAIRAK</sequence>
<dbReference type="InterPro" id="IPR047055">
    <property type="entry name" value="MotA-like"/>
</dbReference>
<evidence type="ECO:0000313" key="17">
    <source>
        <dbReference type="Proteomes" id="UP001500713"/>
    </source>
</evidence>
<evidence type="ECO:0000256" key="2">
    <source>
        <dbReference type="ARBA" id="ARBA00008038"/>
    </source>
</evidence>
<comment type="subcellular location">
    <subcellularLocation>
        <location evidence="1">Cell inner membrane</location>
        <topology evidence="1">Multi-pass membrane protein</topology>
    </subcellularLocation>
</comment>
<dbReference type="Proteomes" id="UP001500713">
    <property type="component" value="Unassembled WGS sequence"/>
</dbReference>
<dbReference type="Pfam" id="PF20560">
    <property type="entry name" value="MotA_N"/>
    <property type="match status" value="1"/>
</dbReference>
<keyword evidence="16" id="KW-0969">Cilium</keyword>
<evidence type="ECO:0000256" key="3">
    <source>
        <dbReference type="ARBA" id="ARBA00022448"/>
    </source>
</evidence>
<keyword evidence="11" id="KW-0406">Ion transport</keyword>
<keyword evidence="4" id="KW-1003">Cell membrane</keyword>
<evidence type="ECO:0000256" key="1">
    <source>
        <dbReference type="ARBA" id="ARBA00004429"/>
    </source>
</evidence>
<evidence type="ECO:0000256" key="8">
    <source>
        <dbReference type="ARBA" id="ARBA00022779"/>
    </source>
</evidence>
<evidence type="ECO:0000256" key="5">
    <source>
        <dbReference type="ARBA" id="ARBA00022500"/>
    </source>
</evidence>
<keyword evidence="10 13" id="KW-1133">Transmembrane helix</keyword>
<reference evidence="16 17" key="1">
    <citation type="journal article" date="2019" name="Int. J. Syst. Evol. Microbiol.">
        <title>The Global Catalogue of Microorganisms (GCM) 10K type strain sequencing project: providing services to taxonomists for standard genome sequencing and annotation.</title>
        <authorList>
            <consortium name="The Broad Institute Genomics Platform"/>
            <consortium name="The Broad Institute Genome Sequencing Center for Infectious Disease"/>
            <person name="Wu L."/>
            <person name="Ma J."/>
        </authorList>
    </citation>
    <scope>NUCLEOTIDE SEQUENCE [LARGE SCALE GENOMIC DNA]</scope>
    <source>
        <strain evidence="16 17">JCM 14162</strain>
    </source>
</reference>
<feature type="transmembrane region" description="Helical" evidence="13">
    <location>
        <begin position="175"/>
        <end position="195"/>
    </location>
</feature>
<keyword evidence="17" id="KW-1185">Reference proteome</keyword>
<evidence type="ECO:0000256" key="13">
    <source>
        <dbReference type="SAM" id="Phobius"/>
    </source>
</evidence>
<dbReference type="InterPro" id="IPR046786">
    <property type="entry name" value="MotA_N"/>
</dbReference>
<dbReference type="PROSITE" id="PS01307">
    <property type="entry name" value="MOTA"/>
    <property type="match status" value="1"/>
</dbReference>
<evidence type="ECO:0000256" key="6">
    <source>
        <dbReference type="ARBA" id="ARBA00022519"/>
    </source>
</evidence>
<comment type="similarity">
    <text evidence="2">Belongs to the MotA family.</text>
</comment>
<gene>
    <name evidence="16" type="primary">motA_1</name>
    <name evidence="16" type="ORF">GCM10009096_04280</name>
</gene>
<protein>
    <submittedName>
        <fullName evidence="16">Flagellar motor stator protein MotA</fullName>
    </submittedName>
</protein>